<dbReference type="AlphaFoldDB" id="A0A9N9Q103"/>
<dbReference type="Gene3D" id="3.40.50.880">
    <property type="match status" value="1"/>
</dbReference>
<reference evidence="2" key="1">
    <citation type="submission" date="2021-07" db="EMBL/GenBank/DDBJ databases">
        <authorList>
            <person name="Durling M."/>
        </authorList>
    </citation>
    <scope>NUCLEOTIDE SEQUENCE</scope>
</reference>
<dbReference type="InterPro" id="IPR029062">
    <property type="entry name" value="Class_I_gatase-like"/>
</dbReference>
<organism evidence="2 3">
    <name type="scientific">Hymenoscyphus albidus</name>
    <dbReference type="NCBI Taxonomy" id="595503"/>
    <lineage>
        <taxon>Eukaryota</taxon>
        <taxon>Fungi</taxon>
        <taxon>Dikarya</taxon>
        <taxon>Ascomycota</taxon>
        <taxon>Pezizomycotina</taxon>
        <taxon>Leotiomycetes</taxon>
        <taxon>Helotiales</taxon>
        <taxon>Helotiaceae</taxon>
        <taxon>Hymenoscyphus</taxon>
    </lineage>
</organism>
<dbReference type="PANTHER" id="PTHR43130:SF7">
    <property type="entry name" value="DJ-1_PFPI DOMAIN-CONTAINING PROTEIN"/>
    <property type="match status" value="1"/>
</dbReference>
<name>A0A9N9Q103_9HELO</name>
<accession>A0A9N9Q103</accession>
<protein>
    <recommendedName>
        <fullName evidence="1">DJ-1/PfpI domain-containing protein</fullName>
    </recommendedName>
</protein>
<dbReference type="InterPro" id="IPR002818">
    <property type="entry name" value="DJ-1/PfpI"/>
</dbReference>
<evidence type="ECO:0000313" key="2">
    <source>
        <dbReference type="EMBL" id="CAG8981958.1"/>
    </source>
</evidence>
<proteinExistence type="predicted"/>
<sequence>MTPLKFGILMIPYQTMDVAGPLDILSNASKQFLGSPNMKELLQTEYDMEPEGKERESYINIGDRGIDIEFLHIGFSMEPVALTAGFSANPTTTVKECPPLDYLLVGGPDPALQLHPEFAKFVKEHVAAGKGLFCTCTGAFAIATTGVLDGKKATTNQVVLPSAKKLFPKIHWIEEQWAIDGNIWTAGGACAGMDMFAEWVRKHCDADVAAVANRMLDFHPRGLDKKLIV</sequence>
<dbReference type="InterPro" id="IPR052158">
    <property type="entry name" value="INH-QAR"/>
</dbReference>
<dbReference type="Proteomes" id="UP000701801">
    <property type="component" value="Unassembled WGS sequence"/>
</dbReference>
<dbReference type="OrthoDB" id="543156at2759"/>
<feature type="domain" description="DJ-1/PfpI" evidence="1">
    <location>
        <begin position="68"/>
        <end position="200"/>
    </location>
</feature>
<keyword evidence="3" id="KW-1185">Reference proteome</keyword>
<dbReference type="PANTHER" id="PTHR43130">
    <property type="entry name" value="ARAC-FAMILY TRANSCRIPTIONAL REGULATOR"/>
    <property type="match status" value="1"/>
</dbReference>
<evidence type="ECO:0000313" key="3">
    <source>
        <dbReference type="Proteomes" id="UP000701801"/>
    </source>
</evidence>
<evidence type="ECO:0000259" key="1">
    <source>
        <dbReference type="Pfam" id="PF01965"/>
    </source>
</evidence>
<comment type="caution">
    <text evidence="2">The sequence shown here is derived from an EMBL/GenBank/DDBJ whole genome shotgun (WGS) entry which is preliminary data.</text>
</comment>
<dbReference type="SUPFAM" id="SSF52317">
    <property type="entry name" value="Class I glutamine amidotransferase-like"/>
    <property type="match status" value="1"/>
</dbReference>
<dbReference type="Pfam" id="PF01965">
    <property type="entry name" value="DJ-1_PfpI"/>
    <property type="match status" value="1"/>
</dbReference>
<gene>
    <name evidence="2" type="ORF">HYALB_00004820</name>
</gene>
<dbReference type="EMBL" id="CAJVRM010000551">
    <property type="protein sequence ID" value="CAG8981958.1"/>
    <property type="molecule type" value="Genomic_DNA"/>
</dbReference>